<keyword evidence="5" id="KW-1185">Reference proteome</keyword>
<dbReference type="EMBL" id="CP031188">
    <property type="protein sequence ID" value="AXG75024.1"/>
    <property type="molecule type" value="Genomic_DNA"/>
</dbReference>
<reference evidence="4 5" key="1">
    <citation type="submission" date="2018-07" db="EMBL/GenBank/DDBJ databases">
        <title>Complete genome sequence of Flavobacterium arcticum type strain SM1502T.</title>
        <authorList>
            <person name="Li Y."/>
            <person name="Li D.-D."/>
        </authorList>
    </citation>
    <scope>NUCLEOTIDE SEQUENCE [LARGE SCALE GENOMIC DNA]</scope>
    <source>
        <strain evidence="4 5">SM1502</strain>
    </source>
</reference>
<evidence type="ECO:0000256" key="1">
    <source>
        <dbReference type="ARBA" id="ARBA00022729"/>
    </source>
</evidence>
<dbReference type="Pfam" id="PF18962">
    <property type="entry name" value="Por_Secre_tail"/>
    <property type="match status" value="1"/>
</dbReference>
<organism evidence="4 5">
    <name type="scientific">Flavobacterium arcticum</name>
    <dbReference type="NCBI Taxonomy" id="1784713"/>
    <lineage>
        <taxon>Bacteria</taxon>
        <taxon>Pseudomonadati</taxon>
        <taxon>Bacteroidota</taxon>
        <taxon>Flavobacteriia</taxon>
        <taxon>Flavobacteriales</taxon>
        <taxon>Flavobacteriaceae</taxon>
        <taxon>Flavobacterium</taxon>
    </lineage>
</organism>
<sequence>MRKLITILAITITMGAFAQRPCVNGSFEYVWGIYQDSEAFNDSQFNFTYESGVESVDCNYDVISDDNSGIDVLFSEVEYNNFNTKVSVVDDGLEPNLFAESVSIPRVYEGNQAIKLNDSLNNSSVTSMGFAFEVTRPVISFKYLLVANNPVGVSSGNLPHFIVNLFDDSNILLDTFCVIIEVNDPDFQSTGTSASDFLYSGWQCLEFGIDTTLTARARLQFIVADDTENVGFHTAYIDNICDEPCCLECPDIITPVGTGMIDEEEAEICIYASNSITGTGSAIYHAGTEVVLEDGFEALYGTIDRFYIEGCSGNFAARPANPNNEDKVENNLEEINNSLDKGFIVYPNPVLNELNIVTVQDVVITKVSLYAIDGKLILQAMPNGSAKTNTIDISSVSKGIYVLSVETNDGKVTSTKVLKN</sequence>
<keyword evidence="1 2" id="KW-0732">Signal</keyword>
<evidence type="ECO:0000313" key="4">
    <source>
        <dbReference type="EMBL" id="AXG75024.1"/>
    </source>
</evidence>
<dbReference type="Proteomes" id="UP000253951">
    <property type="component" value="Chromosome"/>
</dbReference>
<dbReference type="InterPro" id="IPR055015">
    <property type="entry name" value="GCX_COOH"/>
</dbReference>
<evidence type="ECO:0000259" key="3">
    <source>
        <dbReference type="Pfam" id="PF18962"/>
    </source>
</evidence>
<proteinExistence type="predicted"/>
<feature type="domain" description="Secretion system C-terminal sorting" evidence="3">
    <location>
        <begin position="345"/>
        <end position="417"/>
    </location>
</feature>
<protein>
    <submittedName>
        <fullName evidence="4">T9SS C-terminal target domain-containing protein</fullName>
    </submittedName>
</protein>
<accession>A0A345HEL4</accession>
<dbReference type="OrthoDB" id="1292260at2"/>
<evidence type="ECO:0000313" key="5">
    <source>
        <dbReference type="Proteomes" id="UP000253951"/>
    </source>
</evidence>
<feature type="chain" id="PRO_5016948436" evidence="2">
    <location>
        <begin position="19"/>
        <end position="420"/>
    </location>
</feature>
<dbReference type="NCBIfam" id="TIGR04183">
    <property type="entry name" value="Por_Secre_tail"/>
    <property type="match status" value="1"/>
</dbReference>
<gene>
    <name evidence="4" type="ORF">DVK85_12590</name>
</gene>
<dbReference type="RefSeq" id="WP_114678782.1">
    <property type="nucleotide sequence ID" value="NZ_CP031188.1"/>
</dbReference>
<evidence type="ECO:0000256" key="2">
    <source>
        <dbReference type="SAM" id="SignalP"/>
    </source>
</evidence>
<dbReference type="AlphaFoldDB" id="A0A345HEL4"/>
<dbReference type="NCBIfam" id="NF045639">
    <property type="entry name" value="GCX_COOH"/>
    <property type="match status" value="1"/>
</dbReference>
<name>A0A345HEL4_9FLAO</name>
<dbReference type="InterPro" id="IPR026444">
    <property type="entry name" value="Secre_tail"/>
</dbReference>
<dbReference type="KEGG" id="fat:DVK85_12590"/>
<feature type="signal peptide" evidence="2">
    <location>
        <begin position="1"/>
        <end position="18"/>
    </location>
</feature>